<evidence type="ECO:0000313" key="10">
    <source>
        <dbReference type="Proteomes" id="UP000094526"/>
    </source>
</evidence>
<evidence type="ECO:0000256" key="2">
    <source>
        <dbReference type="ARBA" id="ARBA00006865"/>
    </source>
</evidence>
<comment type="catalytic activity">
    <reaction evidence="1">
        <text>Endohydrolysis of (1-&gt;3)- or (1-&gt;4)-linkages in beta-D-glucans when the glucose residue whose reducing group is involved in the linkage to be hydrolyzed is itself substituted at C-3.</text>
        <dbReference type="EC" id="3.2.1.6"/>
    </reaction>
</comment>
<evidence type="ECO:0000256" key="6">
    <source>
        <dbReference type="SAM" id="MobiDB-lite"/>
    </source>
</evidence>
<feature type="compositionally biased region" description="Low complexity" evidence="6">
    <location>
        <begin position="509"/>
        <end position="537"/>
    </location>
</feature>
<keyword evidence="5" id="KW-0326">Glycosidase</keyword>
<dbReference type="Proteomes" id="UP000094526">
    <property type="component" value="Unassembled WGS sequence"/>
</dbReference>
<evidence type="ECO:0000256" key="5">
    <source>
        <dbReference type="ARBA" id="ARBA00023295"/>
    </source>
</evidence>
<dbReference type="PROSITE" id="PS51212">
    <property type="entry name" value="WSC"/>
    <property type="match status" value="1"/>
</dbReference>
<dbReference type="EMBL" id="LGRB01000014">
    <property type="protein sequence ID" value="OCT46971.1"/>
    <property type="molecule type" value="Genomic_DNA"/>
</dbReference>
<dbReference type="eggNOG" id="ENOG502QUM3">
    <property type="taxonomic scope" value="Eukaryota"/>
</dbReference>
<dbReference type="PANTHER" id="PTHR10963:SF24">
    <property type="entry name" value="GLYCOSIDASE C21B10.07-RELATED"/>
    <property type="match status" value="1"/>
</dbReference>
<dbReference type="VEuPathDB" id="FungiDB:G647_02449"/>
<feature type="compositionally biased region" description="Low complexity" evidence="6">
    <location>
        <begin position="735"/>
        <end position="764"/>
    </location>
</feature>
<dbReference type="InterPro" id="IPR013320">
    <property type="entry name" value="ConA-like_dom_sf"/>
</dbReference>
<dbReference type="OrthoDB" id="192832at2759"/>
<gene>
    <name evidence="9" type="ORF">CLCR_02223</name>
</gene>
<dbReference type="Pfam" id="PF01822">
    <property type="entry name" value="WSC"/>
    <property type="match status" value="1"/>
</dbReference>
<dbReference type="GO" id="GO:0009251">
    <property type="term" value="P:glucan catabolic process"/>
    <property type="evidence" value="ECO:0007669"/>
    <property type="project" value="TreeGrafter"/>
</dbReference>
<evidence type="ECO:0000313" key="9">
    <source>
        <dbReference type="EMBL" id="OCT46971.1"/>
    </source>
</evidence>
<sequence length="1345" mass="137885">MAVHSFRRRSVALDTEYSGANFFQGWDFFTGGDPTGGFVTYYSQSSAQLTGLINASDSSPVYIGSDYNTLIGSTQAAGRPSVRISTKRSWTHGLFIGDFNHAPGGICGTWPAFWTLGPNWPNNGEIDIMEGVNQATYNAATLHTSPVCSIAGDSRTMTGQLSNNDCAYYPGYNVGCGVRDNRTTSFGSGFNAVGGGVYAMHWTSDYVRVWFFPRNTIPADIINKTPNPSSWGLPAANLQGSCIIDQHFQGHKVILNNAFCGEYAGASSVWNSTTNSCATSTGYSTCNAYVAGVPGAFQNAYWSINSIRIYQLLDSSPNATNTITAYIASNLPAQSTAASTTSSSTPVPTTSLCPTYNFTVVQSGLYNYEIECGVNIGGSDLGRPYPSYSYTNFEGCVGGCTYWNTYNATNICGGVTYNVANNACYWKRNVGSSPAQAGFNSARLIYYAYPQVTDDPRMQTTSSSSTSYVATSVTPVYYSPPGVTTTTSFSLITETPTANITNGGGMGGSISSTDDTTSTSTDAGTTSSQSHSYTGSSSFGSITTFTLSALLSSSTNRAISTSATTLPTTSSLVPISSSPTATNALPSTSATTTIQLSTRSSISSSTLSSLIPSSATAAGTSNHGSTSAQATSAQSPILSSSSPVVSVSSAHATSSTISSTQPHSSYATTTTPGVTTHINISSSTSLVPSSSSSSSVGLSSVLNPPSSMLTSSVPEPLSPSTNPAGPTTSSIIMAQSSSQGLSSSAPISQTTSPSQQPPTSDSTSGFPTTLAPHVSSTSSDPVQPSGSTTAVASTYEPSTTTTTSEILPGPTEVVSENGASFSFAGCLGPRPDTAFANSSTLVEDSPSMSIERCVSDCSLDVFAGLYDTQCYCSSYSLPTDTSEDFIEYPVSACNTTCPGDSTQKCGGKVSLSSSPSRFVRRQITNADGDLILLTVYNSTGTGGDVSSSSSSTMMTTTSLLVTDGPGVASTTRVSMSMSMSVSTTFSTPSPPLSTSSTLPISTSGSQTDNPILNPPTTTSTSTASLLVTGTPTSTTPILTLSPTVISTVYTTICPYHPATCPTRTETSLTTTVTLLHCGCTDMPSPAVPMTTTVVEGCPVTPAPNTNDVVDNNGMGEQQGGQEGSPPDADTPPMTTLTIPCAESISSLEASVTAWSAMSANAQTSATATGDTKAKVNVNAGTDTNHHHAPIPYTFPISFPMTSSSSSAAAVAGTGKVTLNLVVATAPFNFSVPPVPTPSACTATTNATWQGEIKNMTVVPVALTAMDTGARGASDVASSATAGAGASVPVQGAKSGASSIRGGRKNSVDIGIPSIYALVASWAVMPLSLSSSLLLLSVSSVVGVTL</sequence>
<feature type="region of interest" description="Disordered" evidence="6">
    <location>
        <begin position="1105"/>
        <end position="1131"/>
    </location>
</feature>
<dbReference type="Gene3D" id="2.60.120.200">
    <property type="match status" value="1"/>
</dbReference>
<protein>
    <recommendedName>
        <fullName evidence="3">endo-1,3(4)-beta-glucanase</fullName>
        <ecNumber evidence="3">3.2.1.6</ecNumber>
    </recommendedName>
</protein>
<feature type="compositionally biased region" description="Low complexity" evidence="6">
    <location>
        <begin position="682"/>
        <end position="707"/>
    </location>
</feature>
<keyword evidence="4" id="KW-0378">Hydrolase</keyword>
<feature type="compositionally biased region" description="Low complexity" evidence="6">
    <location>
        <begin position="625"/>
        <end position="640"/>
    </location>
</feature>
<dbReference type="InterPro" id="IPR002889">
    <property type="entry name" value="WSC_carb-bd"/>
</dbReference>
<name>A0A1C1CES5_9EURO</name>
<evidence type="ECO:0000256" key="3">
    <source>
        <dbReference type="ARBA" id="ARBA00012599"/>
    </source>
</evidence>
<proteinExistence type="inferred from homology"/>
<feature type="region of interest" description="Disordered" evidence="6">
    <location>
        <begin position="614"/>
        <end position="640"/>
    </location>
</feature>
<feature type="region of interest" description="Disordered" evidence="6">
    <location>
        <begin position="682"/>
        <end position="810"/>
    </location>
</feature>
<accession>A0A1C1CES5</accession>
<organism evidence="9 10">
    <name type="scientific">Cladophialophora carrionii</name>
    <dbReference type="NCBI Taxonomy" id="86049"/>
    <lineage>
        <taxon>Eukaryota</taxon>
        <taxon>Fungi</taxon>
        <taxon>Dikarya</taxon>
        <taxon>Ascomycota</taxon>
        <taxon>Pezizomycotina</taxon>
        <taxon>Eurotiomycetes</taxon>
        <taxon>Chaetothyriomycetidae</taxon>
        <taxon>Chaetothyriales</taxon>
        <taxon>Herpotrichiellaceae</taxon>
        <taxon>Cladophialophora</taxon>
    </lineage>
</organism>
<dbReference type="CDD" id="cd02181">
    <property type="entry name" value="GH16_fungal_Lam16A_glucanase"/>
    <property type="match status" value="1"/>
</dbReference>
<evidence type="ECO:0000256" key="1">
    <source>
        <dbReference type="ARBA" id="ARBA00000124"/>
    </source>
</evidence>
<feature type="region of interest" description="Disordered" evidence="6">
    <location>
        <begin position="981"/>
        <end position="1023"/>
    </location>
</feature>
<feature type="domain" description="GH16" evidence="8">
    <location>
        <begin position="15"/>
        <end position="272"/>
    </location>
</feature>
<feature type="region of interest" description="Disordered" evidence="6">
    <location>
        <begin position="500"/>
        <end position="537"/>
    </location>
</feature>
<dbReference type="GO" id="GO:0052861">
    <property type="term" value="F:endo-1,3(4)-beta-glucanase activity"/>
    <property type="evidence" value="ECO:0007669"/>
    <property type="project" value="UniProtKB-EC"/>
</dbReference>
<comment type="caution">
    <text evidence="9">The sequence shown here is derived from an EMBL/GenBank/DDBJ whole genome shotgun (WGS) entry which is preliminary data.</text>
</comment>
<keyword evidence="10" id="KW-1185">Reference proteome</keyword>
<feature type="domain" description="WSC" evidence="7">
    <location>
        <begin position="820"/>
        <end position="921"/>
    </location>
</feature>
<dbReference type="VEuPathDB" id="FungiDB:CLCR_02223"/>
<dbReference type="SUPFAM" id="SSF49899">
    <property type="entry name" value="Concanavalin A-like lectins/glucanases"/>
    <property type="match status" value="1"/>
</dbReference>
<dbReference type="PROSITE" id="PS51762">
    <property type="entry name" value="GH16_2"/>
    <property type="match status" value="1"/>
</dbReference>
<feature type="compositionally biased region" description="Polar residues" evidence="6">
    <location>
        <begin position="708"/>
        <end position="734"/>
    </location>
</feature>
<dbReference type="FunFam" id="2.60.120.200:FF:000114">
    <property type="entry name" value="Probable endo-1,3(4)-beta-glucanase NFIA_089530"/>
    <property type="match status" value="1"/>
</dbReference>
<evidence type="ECO:0000259" key="7">
    <source>
        <dbReference type="PROSITE" id="PS51212"/>
    </source>
</evidence>
<comment type="similarity">
    <text evidence="2">Belongs to the glycosyl hydrolase 16 family.</text>
</comment>
<dbReference type="STRING" id="86049.A0A1C1CES5"/>
<dbReference type="VEuPathDB" id="FungiDB:G647_02450"/>
<dbReference type="InterPro" id="IPR050546">
    <property type="entry name" value="Glycosyl_Hydrlase_16"/>
</dbReference>
<evidence type="ECO:0000256" key="4">
    <source>
        <dbReference type="ARBA" id="ARBA00022801"/>
    </source>
</evidence>
<dbReference type="AlphaFoldDB" id="A0A1C1CES5"/>
<dbReference type="SMART" id="SM00321">
    <property type="entry name" value="WSC"/>
    <property type="match status" value="1"/>
</dbReference>
<feature type="compositionally biased region" description="Low complexity" evidence="6">
    <location>
        <begin position="564"/>
        <end position="581"/>
    </location>
</feature>
<dbReference type="PANTHER" id="PTHR10963">
    <property type="entry name" value="GLYCOSYL HYDROLASE-RELATED"/>
    <property type="match status" value="1"/>
</dbReference>
<dbReference type="Pfam" id="PF26113">
    <property type="entry name" value="GH16_XgeA"/>
    <property type="match status" value="1"/>
</dbReference>
<reference evidence="10" key="1">
    <citation type="submission" date="2015-07" db="EMBL/GenBank/DDBJ databases">
        <authorList>
            <person name="Teixeira M.M."/>
            <person name="Souza R.C."/>
            <person name="Almeida L.G."/>
            <person name="Vicente V.A."/>
            <person name="de Hoog S."/>
            <person name="Bocca A.L."/>
            <person name="de Almeida S.R."/>
            <person name="Vasconcelos A.T."/>
            <person name="Felipe M.S."/>
        </authorList>
    </citation>
    <scope>NUCLEOTIDE SEQUENCE [LARGE SCALE GENOMIC DNA]</scope>
    <source>
        <strain evidence="10">KSF</strain>
    </source>
</reference>
<feature type="compositionally biased region" description="Polar residues" evidence="6">
    <location>
        <begin position="774"/>
        <end position="797"/>
    </location>
</feature>
<feature type="region of interest" description="Disordered" evidence="6">
    <location>
        <begin position="564"/>
        <end position="594"/>
    </location>
</feature>
<evidence type="ECO:0000259" key="8">
    <source>
        <dbReference type="PROSITE" id="PS51762"/>
    </source>
</evidence>
<dbReference type="InterPro" id="IPR000757">
    <property type="entry name" value="Beta-glucanase-like"/>
</dbReference>
<dbReference type="EC" id="3.2.1.6" evidence="3"/>